<organism evidence="1 2">
    <name type="scientific">Paenochrobactrum gallinarii</name>
    <dbReference type="NCBI Taxonomy" id="643673"/>
    <lineage>
        <taxon>Bacteria</taxon>
        <taxon>Pseudomonadati</taxon>
        <taxon>Pseudomonadota</taxon>
        <taxon>Alphaproteobacteria</taxon>
        <taxon>Hyphomicrobiales</taxon>
        <taxon>Brucellaceae</taxon>
        <taxon>Paenochrobactrum</taxon>
    </lineage>
</organism>
<comment type="caution">
    <text evidence="1">The sequence shown here is derived from an EMBL/GenBank/DDBJ whole genome shotgun (WGS) entry which is preliminary data.</text>
</comment>
<sequence length="174" mass="19310">MGLHTTLQAPWVVPTIPSCENTIVPRHSDCWFDIVPAAGSFFVIDGVTADAIAEHAQQELWRLECNGAKRDGQPIVRKNSDRSIKWSPYNKLTRNHMALVPRPACGDALIAHNLDQGWVIERRLANDGHKPTFLTYLPSGCHVLVHKAKNAKILAHACYPNPPEGLKPVLDWVG</sequence>
<name>A0A841LVU3_9HYPH</name>
<keyword evidence="2" id="KW-1185">Reference proteome</keyword>
<evidence type="ECO:0000313" key="1">
    <source>
        <dbReference type="EMBL" id="MBB6260662.1"/>
    </source>
</evidence>
<gene>
    <name evidence="1" type="ORF">FHS77_001196</name>
</gene>
<protein>
    <submittedName>
        <fullName evidence="1">Uncharacterized protein</fullName>
    </submittedName>
</protein>
<dbReference type="AlphaFoldDB" id="A0A841LVU3"/>
<accession>A0A841LVU3</accession>
<reference evidence="1 2" key="1">
    <citation type="submission" date="2020-08" db="EMBL/GenBank/DDBJ databases">
        <title>Genomic Encyclopedia of Type Strains, Phase IV (KMG-IV): sequencing the most valuable type-strain genomes for metagenomic binning, comparative biology and taxonomic classification.</title>
        <authorList>
            <person name="Goeker M."/>
        </authorList>
    </citation>
    <scope>NUCLEOTIDE SEQUENCE [LARGE SCALE GENOMIC DNA]</scope>
    <source>
        <strain evidence="1 2">DSM 22336</strain>
    </source>
</reference>
<evidence type="ECO:0000313" key="2">
    <source>
        <dbReference type="Proteomes" id="UP000555393"/>
    </source>
</evidence>
<dbReference type="EMBL" id="JACIIU010000003">
    <property type="protein sequence ID" value="MBB6260662.1"/>
    <property type="molecule type" value="Genomic_DNA"/>
</dbReference>
<dbReference type="Proteomes" id="UP000555393">
    <property type="component" value="Unassembled WGS sequence"/>
</dbReference>
<proteinExistence type="predicted"/>